<evidence type="ECO:0000313" key="3">
    <source>
        <dbReference type="Proteomes" id="UP001054902"/>
    </source>
</evidence>
<dbReference type="AlphaFoldDB" id="A0AAD3CDW8"/>
<sequence>MPSRSLDKTRMLQKELSVKRSDLRSWLTKESSQRSAGGTRRRGGTVMGFSLRAGHFAEESDDEYDDTENLDAIVEDCNNSHREMLFKQASRRSDMSNIGKVDIDLFSDEFRSDSINRRMTIDTANISDGQQSNGDAASTKSHAVRGKLKRFFSRKKSRRASLW</sequence>
<comment type="caution">
    <text evidence="2">The sequence shown here is derived from an EMBL/GenBank/DDBJ whole genome shotgun (WGS) entry which is preliminary data.</text>
</comment>
<keyword evidence="3" id="KW-1185">Reference proteome</keyword>
<accession>A0AAD3CDW8</accession>
<organism evidence="2 3">
    <name type="scientific">Chaetoceros tenuissimus</name>
    <dbReference type="NCBI Taxonomy" id="426638"/>
    <lineage>
        <taxon>Eukaryota</taxon>
        <taxon>Sar</taxon>
        <taxon>Stramenopiles</taxon>
        <taxon>Ochrophyta</taxon>
        <taxon>Bacillariophyta</taxon>
        <taxon>Coscinodiscophyceae</taxon>
        <taxon>Chaetocerotophycidae</taxon>
        <taxon>Chaetocerotales</taxon>
        <taxon>Chaetocerotaceae</taxon>
        <taxon>Chaetoceros</taxon>
    </lineage>
</organism>
<proteinExistence type="predicted"/>
<dbReference type="EMBL" id="BLLK01000019">
    <property type="protein sequence ID" value="GFH44332.1"/>
    <property type="molecule type" value="Genomic_DNA"/>
</dbReference>
<feature type="region of interest" description="Disordered" evidence="1">
    <location>
        <begin position="122"/>
        <end position="142"/>
    </location>
</feature>
<protein>
    <submittedName>
        <fullName evidence="2">Uncharacterized protein</fullName>
    </submittedName>
</protein>
<feature type="compositionally biased region" description="Polar residues" evidence="1">
    <location>
        <begin position="122"/>
        <end position="141"/>
    </location>
</feature>
<evidence type="ECO:0000313" key="2">
    <source>
        <dbReference type="EMBL" id="GFH44332.1"/>
    </source>
</evidence>
<gene>
    <name evidence="2" type="ORF">CTEN210_00806</name>
</gene>
<evidence type="ECO:0000256" key="1">
    <source>
        <dbReference type="SAM" id="MobiDB-lite"/>
    </source>
</evidence>
<dbReference type="Proteomes" id="UP001054902">
    <property type="component" value="Unassembled WGS sequence"/>
</dbReference>
<reference evidence="2 3" key="1">
    <citation type="journal article" date="2021" name="Sci. Rep.">
        <title>The genome of the diatom Chaetoceros tenuissimus carries an ancient integrated fragment of an extant virus.</title>
        <authorList>
            <person name="Hongo Y."/>
            <person name="Kimura K."/>
            <person name="Takaki Y."/>
            <person name="Yoshida Y."/>
            <person name="Baba S."/>
            <person name="Kobayashi G."/>
            <person name="Nagasaki K."/>
            <person name="Hano T."/>
            <person name="Tomaru Y."/>
        </authorList>
    </citation>
    <scope>NUCLEOTIDE SEQUENCE [LARGE SCALE GENOMIC DNA]</scope>
    <source>
        <strain evidence="2 3">NIES-3715</strain>
    </source>
</reference>
<name>A0AAD3CDW8_9STRA</name>
<feature type="region of interest" description="Disordered" evidence="1">
    <location>
        <begin position="24"/>
        <end position="44"/>
    </location>
</feature>